<dbReference type="RefSeq" id="XP_041188472.1">
    <property type="nucleotide sequence ID" value="XM_041336742.1"/>
</dbReference>
<dbReference type="Proteomes" id="UP000807769">
    <property type="component" value="Unassembled WGS sequence"/>
</dbReference>
<feature type="non-terminal residue" evidence="1">
    <location>
        <position position="1"/>
    </location>
</feature>
<reference evidence="1" key="1">
    <citation type="journal article" date="2020" name="New Phytol.">
        <title>Comparative genomics reveals dynamic genome evolution in host specialist ectomycorrhizal fungi.</title>
        <authorList>
            <person name="Lofgren L.A."/>
            <person name="Nguyen N.H."/>
            <person name="Vilgalys R."/>
            <person name="Ruytinx J."/>
            <person name="Liao H.L."/>
            <person name="Branco S."/>
            <person name="Kuo A."/>
            <person name="LaButti K."/>
            <person name="Lipzen A."/>
            <person name="Andreopoulos W."/>
            <person name="Pangilinan J."/>
            <person name="Riley R."/>
            <person name="Hundley H."/>
            <person name="Na H."/>
            <person name="Barry K."/>
            <person name="Grigoriev I.V."/>
            <person name="Stajich J.E."/>
            <person name="Kennedy P.G."/>
        </authorList>
    </citation>
    <scope>NUCLEOTIDE SEQUENCE</scope>
    <source>
        <strain evidence="1">MN1</strain>
    </source>
</reference>
<dbReference type="EMBL" id="JABBWG010000039">
    <property type="protein sequence ID" value="KAG1808188.1"/>
    <property type="molecule type" value="Genomic_DNA"/>
</dbReference>
<sequence length="55" mass="6223">AFHLLVENCDIFQELHDTSTFMGFSHAFLTSSRDKSLKASTLNFSFISSTDPNHE</sequence>
<accession>A0A9P7J8L0</accession>
<comment type="caution">
    <text evidence="1">The sequence shown here is derived from an EMBL/GenBank/DDBJ whole genome shotgun (WGS) entry which is preliminary data.</text>
</comment>
<proteinExistence type="predicted"/>
<dbReference type="GeneID" id="64630759"/>
<name>A0A9P7J8L0_9AGAM</name>
<gene>
    <name evidence="1" type="ORF">BJ212DRAFT_1383873</name>
</gene>
<evidence type="ECO:0000313" key="2">
    <source>
        <dbReference type="Proteomes" id="UP000807769"/>
    </source>
</evidence>
<organism evidence="1 2">
    <name type="scientific">Suillus subaureus</name>
    <dbReference type="NCBI Taxonomy" id="48587"/>
    <lineage>
        <taxon>Eukaryota</taxon>
        <taxon>Fungi</taxon>
        <taxon>Dikarya</taxon>
        <taxon>Basidiomycota</taxon>
        <taxon>Agaricomycotina</taxon>
        <taxon>Agaricomycetes</taxon>
        <taxon>Agaricomycetidae</taxon>
        <taxon>Boletales</taxon>
        <taxon>Suillineae</taxon>
        <taxon>Suillaceae</taxon>
        <taxon>Suillus</taxon>
    </lineage>
</organism>
<dbReference type="OrthoDB" id="271881at2759"/>
<dbReference type="AlphaFoldDB" id="A0A9P7J8L0"/>
<protein>
    <submittedName>
        <fullName evidence="1">Uncharacterized protein</fullName>
    </submittedName>
</protein>
<keyword evidence="2" id="KW-1185">Reference proteome</keyword>
<evidence type="ECO:0000313" key="1">
    <source>
        <dbReference type="EMBL" id="KAG1808188.1"/>
    </source>
</evidence>